<dbReference type="EMBL" id="JACRSV010000001">
    <property type="protein sequence ID" value="MBC8558728.1"/>
    <property type="molecule type" value="Genomic_DNA"/>
</dbReference>
<evidence type="ECO:0000313" key="1">
    <source>
        <dbReference type="EMBL" id="MBC8558728.1"/>
    </source>
</evidence>
<sequence>MADKKIPCKVCGKLFRPCLSCQAQQMRSWRTFACSPQCGQEYFRREMEQKSNPKP</sequence>
<dbReference type="RefSeq" id="WP_249293613.1">
    <property type="nucleotide sequence ID" value="NZ_JACRSV010000001.1"/>
</dbReference>
<proteinExistence type="predicted"/>
<dbReference type="Proteomes" id="UP000610760">
    <property type="component" value="Unassembled WGS sequence"/>
</dbReference>
<comment type="caution">
    <text evidence="1">The sequence shown here is derived from an EMBL/GenBank/DDBJ whole genome shotgun (WGS) entry which is preliminary data.</text>
</comment>
<reference evidence="1" key="1">
    <citation type="submission" date="2020-08" db="EMBL/GenBank/DDBJ databases">
        <title>Genome public.</title>
        <authorList>
            <person name="Liu C."/>
            <person name="Sun Q."/>
        </authorList>
    </citation>
    <scope>NUCLEOTIDE SEQUENCE</scope>
    <source>
        <strain evidence="1">NSJ-33</strain>
    </source>
</reference>
<evidence type="ECO:0000313" key="2">
    <source>
        <dbReference type="Proteomes" id="UP000610760"/>
    </source>
</evidence>
<organism evidence="1 2">
    <name type="scientific">Fumia xinanensis</name>
    <dbReference type="NCBI Taxonomy" id="2763659"/>
    <lineage>
        <taxon>Bacteria</taxon>
        <taxon>Bacillati</taxon>
        <taxon>Bacillota</taxon>
        <taxon>Clostridia</taxon>
        <taxon>Eubacteriales</taxon>
        <taxon>Oscillospiraceae</taxon>
        <taxon>Fumia</taxon>
    </lineage>
</organism>
<keyword evidence="2" id="KW-1185">Reference proteome</keyword>
<accession>A0A926E2W0</accession>
<protein>
    <submittedName>
        <fullName evidence="1">Uncharacterized protein</fullName>
    </submittedName>
</protein>
<dbReference type="AlphaFoldDB" id="A0A926E2W0"/>
<gene>
    <name evidence="1" type="ORF">H8710_01460</name>
</gene>
<name>A0A926E2W0_9FIRM</name>